<organism evidence="13 14">
    <name type="scientific">Pseudomonas agarici</name>
    <dbReference type="NCBI Taxonomy" id="46677"/>
    <lineage>
        <taxon>Bacteria</taxon>
        <taxon>Pseudomonadati</taxon>
        <taxon>Pseudomonadota</taxon>
        <taxon>Gammaproteobacteria</taxon>
        <taxon>Pseudomonadales</taxon>
        <taxon>Pseudomonadaceae</taxon>
        <taxon>Pseudomonas</taxon>
    </lineage>
</organism>
<feature type="transmembrane region" description="Helical" evidence="10">
    <location>
        <begin position="179"/>
        <end position="201"/>
    </location>
</feature>
<comment type="subcellular location">
    <subcellularLocation>
        <location evidence="2">Membrane</location>
    </subcellularLocation>
</comment>
<dbReference type="SMART" id="SM00387">
    <property type="entry name" value="HATPase_c"/>
    <property type="match status" value="1"/>
</dbReference>
<dbReference type="GO" id="GO:0000156">
    <property type="term" value="F:phosphorelay response regulator activity"/>
    <property type="evidence" value="ECO:0007669"/>
    <property type="project" value="TreeGrafter"/>
</dbReference>
<evidence type="ECO:0000259" key="12">
    <source>
        <dbReference type="PROSITE" id="PS50885"/>
    </source>
</evidence>
<dbReference type="InterPro" id="IPR036097">
    <property type="entry name" value="HisK_dim/P_sf"/>
</dbReference>
<dbReference type="InterPro" id="IPR003594">
    <property type="entry name" value="HATPase_dom"/>
</dbReference>
<evidence type="ECO:0000256" key="2">
    <source>
        <dbReference type="ARBA" id="ARBA00004370"/>
    </source>
</evidence>
<dbReference type="SMART" id="SM00388">
    <property type="entry name" value="HisKA"/>
    <property type="match status" value="1"/>
</dbReference>
<evidence type="ECO:0000256" key="7">
    <source>
        <dbReference type="ARBA" id="ARBA00022777"/>
    </source>
</evidence>
<dbReference type="InterPro" id="IPR003660">
    <property type="entry name" value="HAMP_dom"/>
</dbReference>
<dbReference type="Gene3D" id="1.10.287.130">
    <property type="match status" value="1"/>
</dbReference>
<evidence type="ECO:0000313" key="14">
    <source>
        <dbReference type="Proteomes" id="UP000063229"/>
    </source>
</evidence>
<dbReference type="PROSITE" id="PS50885">
    <property type="entry name" value="HAMP"/>
    <property type="match status" value="1"/>
</dbReference>
<dbReference type="Pfam" id="PF02518">
    <property type="entry name" value="HATPase_c"/>
    <property type="match status" value="1"/>
</dbReference>
<dbReference type="KEGG" id="pagb:AWM79_06845"/>
<feature type="domain" description="HAMP" evidence="12">
    <location>
        <begin position="198"/>
        <end position="256"/>
    </location>
</feature>
<dbReference type="PROSITE" id="PS50109">
    <property type="entry name" value="HIS_KIN"/>
    <property type="match status" value="1"/>
</dbReference>
<dbReference type="PANTHER" id="PTHR42878">
    <property type="entry name" value="TWO-COMPONENT HISTIDINE KINASE"/>
    <property type="match status" value="1"/>
</dbReference>
<keyword evidence="10" id="KW-0472">Membrane</keyword>
<dbReference type="SUPFAM" id="SSF47384">
    <property type="entry name" value="Homodimeric domain of signal transducing histidine kinase"/>
    <property type="match status" value="1"/>
</dbReference>
<dbReference type="InterPro" id="IPR003661">
    <property type="entry name" value="HisK_dim/P_dom"/>
</dbReference>
<dbReference type="PANTHER" id="PTHR42878:SF7">
    <property type="entry name" value="SENSOR HISTIDINE KINASE GLRK"/>
    <property type="match status" value="1"/>
</dbReference>
<keyword evidence="7 13" id="KW-0418">Kinase</keyword>
<gene>
    <name evidence="13" type="ORF">AWM79_06845</name>
</gene>
<evidence type="ECO:0000256" key="4">
    <source>
        <dbReference type="ARBA" id="ARBA00022553"/>
    </source>
</evidence>
<evidence type="ECO:0000256" key="9">
    <source>
        <dbReference type="ARBA" id="ARBA00023012"/>
    </source>
</evidence>
<accession>A0A0X1SYY0</accession>
<proteinExistence type="predicted"/>
<dbReference type="Pfam" id="PF00672">
    <property type="entry name" value="HAMP"/>
    <property type="match status" value="1"/>
</dbReference>
<dbReference type="Proteomes" id="UP000063229">
    <property type="component" value="Chromosome"/>
</dbReference>
<evidence type="ECO:0000313" key="13">
    <source>
        <dbReference type="EMBL" id="AMB85042.1"/>
    </source>
</evidence>
<dbReference type="RefSeq" id="WP_060782469.1">
    <property type="nucleotide sequence ID" value="NZ_CP014135.1"/>
</dbReference>
<dbReference type="SUPFAM" id="SSF55874">
    <property type="entry name" value="ATPase domain of HSP90 chaperone/DNA topoisomerase II/histidine kinase"/>
    <property type="match status" value="1"/>
</dbReference>
<keyword evidence="8" id="KW-0067">ATP-binding</keyword>
<evidence type="ECO:0000256" key="1">
    <source>
        <dbReference type="ARBA" id="ARBA00000085"/>
    </source>
</evidence>
<dbReference type="STRING" id="46677.AWM79_06845"/>
<keyword evidence="5" id="KW-0808">Transferase</keyword>
<dbReference type="GO" id="GO:0000155">
    <property type="term" value="F:phosphorelay sensor kinase activity"/>
    <property type="evidence" value="ECO:0007669"/>
    <property type="project" value="InterPro"/>
</dbReference>
<dbReference type="CDD" id="cd00075">
    <property type="entry name" value="HATPase"/>
    <property type="match status" value="1"/>
</dbReference>
<dbReference type="AlphaFoldDB" id="A0A0X1SYY0"/>
<comment type="catalytic activity">
    <reaction evidence="1">
        <text>ATP + protein L-histidine = ADP + protein N-phospho-L-histidine.</text>
        <dbReference type="EC" id="2.7.13.3"/>
    </reaction>
</comment>
<name>A0A0X1SYY0_PSEAA</name>
<evidence type="ECO:0000256" key="10">
    <source>
        <dbReference type="SAM" id="Phobius"/>
    </source>
</evidence>
<keyword evidence="6" id="KW-0547">Nucleotide-binding</keyword>
<protein>
    <recommendedName>
        <fullName evidence="3">histidine kinase</fullName>
        <ecNumber evidence="3">2.7.13.3</ecNumber>
    </recommendedName>
</protein>
<reference evidence="13 14" key="1">
    <citation type="submission" date="2016-01" db="EMBL/GenBank/DDBJ databases">
        <authorList>
            <person name="McClelland M."/>
            <person name="Jain A."/>
            <person name="Saraogi P."/>
            <person name="Mendelson R."/>
            <person name="Westerman R."/>
            <person name="SanMiguel P."/>
            <person name="Csonka L."/>
        </authorList>
    </citation>
    <scope>NUCLEOTIDE SEQUENCE [LARGE SCALE GENOMIC DNA]</scope>
    <source>
        <strain evidence="13 14">NCPPB 2472</strain>
    </source>
</reference>
<dbReference type="CDD" id="cd06225">
    <property type="entry name" value="HAMP"/>
    <property type="match status" value="1"/>
</dbReference>
<keyword evidence="10" id="KW-1133">Transmembrane helix</keyword>
<dbReference type="GO" id="GO:0007234">
    <property type="term" value="P:osmosensory signaling via phosphorelay pathway"/>
    <property type="evidence" value="ECO:0007669"/>
    <property type="project" value="TreeGrafter"/>
</dbReference>
<dbReference type="InterPro" id="IPR036890">
    <property type="entry name" value="HATPase_C_sf"/>
</dbReference>
<keyword evidence="9" id="KW-0902">Two-component regulatory system</keyword>
<dbReference type="EC" id="2.7.13.3" evidence="3"/>
<evidence type="ECO:0000259" key="11">
    <source>
        <dbReference type="PROSITE" id="PS50109"/>
    </source>
</evidence>
<feature type="domain" description="Histidine kinase" evidence="11">
    <location>
        <begin position="271"/>
        <end position="486"/>
    </location>
</feature>
<dbReference type="PRINTS" id="PR00344">
    <property type="entry name" value="BCTRLSENSOR"/>
</dbReference>
<dbReference type="SMART" id="SM00304">
    <property type="entry name" value="HAMP"/>
    <property type="match status" value="1"/>
</dbReference>
<evidence type="ECO:0000256" key="6">
    <source>
        <dbReference type="ARBA" id="ARBA00022741"/>
    </source>
</evidence>
<dbReference type="InterPro" id="IPR050351">
    <property type="entry name" value="BphY/WalK/GraS-like"/>
</dbReference>
<dbReference type="GO" id="GO:0016020">
    <property type="term" value="C:membrane"/>
    <property type="evidence" value="ECO:0007669"/>
    <property type="project" value="UniProtKB-SubCell"/>
</dbReference>
<keyword evidence="4" id="KW-0597">Phosphoprotein</keyword>
<keyword evidence="14" id="KW-1185">Reference proteome</keyword>
<dbReference type="InterPro" id="IPR004358">
    <property type="entry name" value="Sig_transdc_His_kin-like_C"/>
</dbReference>
<dbReference type="Gene3D" id="3.30.565.10">
    <property type="entry name" value="Histidine kinase-like ATPase, C-terminal domain"/>
    <property type="match status" value="1"/>
</dbReference>
<dbReference type="EMBL" id="CP014135">
    <property type="protein sequence ID" value="AMB85042.1"/>
    <property type="molecule type" value="Genomic_DNA"/>
</dbReference>
<dbReference type="FunFam" id="1.10.287.130:FF:000001">
    <property type="entry name" value="Two-component sensor histidine kinase"/>
    <property type="match status" value="1"/>
</dbReference>
<dbReference type="GO" id="GO:0030295">
    <property type="term" value="F:protein kinase activator activity"/>
    <property type="evidence" value="ECO:0007669"/>
    <property type="project" value="TreeGrafter"/>
</dbReference>
<keyword evidence="10" id="KW-0812">Transmembrane</keyword>
<evidence type="ECO:0000256" key="8">
    <source>
        <dbReference type="ARBA" id="ARBA00022840"/>
    </source>
</evidence>
<dbReference type="InterPro" id="IPR005467">
    <property type="entry name" value="His_kinase_dom"/>
</dbReference>
<dbReference type="Gene3D" id="6.10.340.10">
    <property type="match status" value="1"/>
</dbReference>
<dbReference type="GO" id="GO:0005524">
    <property type="term" value="F:ATP binding"/>
    <property type="evidence" value="ECO:0007669"/>
    <property type="project" value="UniProtKB-KW"/>
</dbReference>
<evidence type="ECO:0000256" key="5">
    <source>
        <dbReference type="ARBA" id="ARBA00022679"/>
    </source>
</evidence>
<sequence>MNLTLSQRLSVVFSILLLACCSASVWLQVRASDMREKEVVQGLSRNLARGIALENRLMGAEGLTMESVRVLFGKLMNVNPSVEVYLLDPSGRITGDAAPQGHLKRDHVDLQPIQLLLDDQPLPILGDDPRSTDRRKVFSAAVLQGGGKNLGYLYVVLQGEEHDRLAARVLASSVLRTTLWAMTLVALLGLIAGLIAFRLITRPLRRLTDTMRDFDTDVPPDRLPVLSRTGFGSRDEIEVLEASFAQMATRIGEQWQTLTQLDQDRRELVANISHDLRTPLASLHGYLETLSLKDAVLAADERRRYLGIALAQSNKVGKLAQALFELARLEHGAVRLECEDFSLSDLLQDVFQKFELMAETRRSKLLAMVPRGASMVTADLGMIERVLTNLIDNALRHSPAGGTIEVALAREAGKVQVTVSDTGPGIPAQLLENLFRRPFNHDGDRRSGGLGLLIVRRILQLHDSQIRLLSIPKKGAVFYFELTAAGD</sequence>
<evidence type="ECO:0000256" key="3">
    <source>
        <dbReference type="ARBA" id="ARBA00012438"/>
    </source>
</evidence>
<dbReference type="CDD" id="cd00082">
    <property type="entry name" value="HisKA"/>
    <property type="match status" value="1"/>
</dbReference>
<dbReference type="Pfam" id="PF00512">
    <property type="entry name" value="HisKA"/>
    <property type="match status" value="1"/>
</dbReference>